<evidence type="ECO:0000313" key="7">
    <source>
        <dbReference type="EMBL" id="CAI5756138.1"/>
    </source>
</evidence>
<dbReference type="EMBL" id="CANTUO010000001">
    <property type="protein sequence ID" value="CAI5756138.1"/>
    <property type="molecule type" value="Genomic_DNA"/>
</dbReference>
<dbReference type="GO" id="GO:0016020">
    <property type="term" value="C:membrane"/>
    <property type="evidence" value="ECO:0007669"/>
    <property type="project" value="UniProtKB-SubCell"/>
</dbReference>
<dbReference type="OrthoDB" id="203099at2759"/>
<feature type="transmembrane region" description="Helical" evidence="6">
    <location>
        <begin position="478"/>
        <end position="495"/>
    </location>
</feature>
<keyword evidence="8" id="KW-1185">Reference proteome</keyword>
<evidence type="ECO:0000256" key="3">
    <source>
        <dbReference type="ARBA" id="ARBA00022692"/>
    </source>
</evidence>
<feature type="transmembrane region" description="Helical" evidence="6">
    <location>
        <begin position="84"/>
        <end position="104"/>
    </location>
</feature>
<name>A0A9W4XJM1_9ASCO</name>
<dbReference type="PANTHER" id="PTHR21355">
    <property type="entry name" value="G-PROTEIN COUPLED RECEPTOR-ASSOCIATED PROTEIN LMBRD2"/>
    <property type="match status" value="1"/>
</dbReference>
<comment type="similarity">
    <text evidence="2">Belongs to the LIMR family.</text>
</comment>
<keyword evidence="4 6" id="KW-1133">Transmembrane helix</keyword>
<evidence type="ECO:0000256" key="4">
    <source>
        <dbReference type="ARBA" id="ARBA00022989"/>
    </source>
</evidence>
<feature type="transmembrane region" description="Helical" evidence="6">
    <location>
        <begin position="6"/>
        <end position="24"/>
    </location>
</feature>
<dbReference type="InterPro" id="IPR006876">
    <property type="entry name" value="LMBR1-like_membr_prot"/>
</dbReference>
<dbReference type="Pfam" id="PF04791">
    <property type="entry name" value="LMBR1"/>
    <property type="match status" value="1"/>
</dbReference>
<feature type="transmembrane region" description="Helical" evidence="6">
    <location>
        <begin position="337"/>
        <end position="362"/>
    </location>
</feature>
<feature type="transmembrane region" description="Helical" evidence="6">
    <location>
        <begin position="429"/>
        <end position="453"/>
    </location>
</feature>
<evidence type="ECO:0000256" key="6">
    <source>
        <dbReference type="SAM" id="Phobius"/>
    </source>
</evidence>
<proteinExistence type="inferred from homology"/>
<sequence>MWISIVIFYIITLLLSLLGLQLHINIFKYPLYLTIPITLAVFIPLSIIFLLPLDYIGFNYNLNNNNNNLWFSLSNNIILLLWKLNYWITFLLTWLILPFLQEFFKSGQISTIGKIKDSIISNLKYQIILIGIFIICIIYLYFEIGLNFTSLKLMVIAVSHLYSLILATWLMGHGLISIPRIKWIQGSNIKNLNYNYLKIPKILDELEDLKMNLKDDILTILKLQRNLNIDDEDFIYRDYILNLYNKIPIDLKNQVEKQYLHDTSNIERNEINENFLIKLSSQFNLNLHKLIGTESDFNLIVNKIVKLEDILNSITFKRLNFRTESNRVLINSKFNFYYWYYIYPISARLFSILLGLFSIIILESEFFHSTKYSLIQIIINKVSSSPTIQFFTMLTLFSYILISSLNSLTKLKIFNIYNLVAFKSDPISVCWYTTYIARLTIPLSYNFLTLFIIRKSNFENWYGQSIHLTGLFNYLNNWLPRLILIPVLLAIFNVYEKLKKKLGFNNFYDSWIEFNDEDEQEEINSNNLELKRKDLIIVEAKRIVNRELQKRQLNLKPFNLTNNNNNNNNDLLNTTNNNNYADLNYNRNQQQFNDELMNRDRIDETNYENNNYENNNNENYQDEDEDEDDIYYDGIISSNNNNNYNNNYNINNNQQQQQQQQQQHQNIWTNVKNSIGGLFNRNNQPYRDEPLEEFNYDDDANENLIL</sequence>
<feature type="transmembrane region" description="Helical" evidence="6">
    <location>
        <begin position="125"/>
        <end position="142"/>
    </location>
</feature>
<accession>A0A9W4XJM1</accession>
<organism evidence="7 8">
    <name type="scientific">Candida verbasci</name>
    <dbReference type="NCBI Taxonomy" id="1227364"/>
    <lineage>
        <taxon>Eukaryota</taxon>
        <taxon>Fungi</taxon>
        <taxon>Dikarya</taxon>
        <taxon>Ascomycota</taxon>
        <taxon>Saccharomycotina</taxon>
        <taxon>Pichiomycetes</taxon>
        <taxon>Debaryomycetaceae</taxon>
        <taxon>Candida/Lodderomyces clade</taxon>
        <taxon>Candida</taxon>
    </lineage>
</organism>
<dbReference type="PANTHER" id="PTHR21355:SF0">
    <property type="entry name" value="G-PROTEIN COUPLED RECEPTOR-ASSOCIATED PROTEIN LMBRD2"/>
    <property type="match status" value="1"/>
</dbReference>
<feature type="transmembrane region" description="Helical" evidence="6">
    <location>
        <begin position="31"/>
        <end position="53"/>
    </location>
</feature>
<evidence type="ECO:0000256" key="5">
    <source>
        <dbReference type="ARBA" id="ARBA00023136"/>
    </source>
</evidence>
<protein>
    <recommendedName>
        <fullName evidence="9">LMBR1-domain-containing protein</fullName>
    </recommendedName>
</protein>
<dbReference type="Proteomes" id="UP001152885">
    <property type="component" value="Unassembled WGS sequence"/>
</dbReference>
<evidence type="ECO:0008006" key="9">
    <source>
        <dbReference type="Google" id="ProtNLM"/>
    </source>
</evidence>
<feature type="transmembrane region" description="Helical" evidence="6">
    <location>
        <begin position="154"/>
        <end position="176"/>
    </location>
</feature>
<evidence type="ECO:0000256" key="2">
    <source>
        <dbReference type="ARBA" id="ARBA00010487"/>
    </source>
</evidence>
<evidence type="ECO:0000256" key="1">
    <source>
        <dbReference type="ARBA" id="ARBA00004141"/>
    </source>
</evidence>
<reference evidence="7" key="1">
    <citation type="submission" date="2022-12" db="EMBL/GenBank/DDBJ databases">
        <authorList>
            <person name="Brejova B."/>
        </authorList>
    </citation>
    <scope>NUCLEOTIDE SEQUENCE</scope>
</reference>
<feature type="transmembrane region" description="Helical" evidence="6">
    <location>
        <begin position="388"/>
        <end position="408"/>
    </location>
</feature>
<comment type="subcellular location">
    <subcellularLocation>
        <location evidence="1">Membrane</location>
        <topology evidence="1">Multi-pass membrane protein</topology>
    </subcellularLocation>
</comment>
<keyword evidence="5 6" id="KW-0472">Membrane</keyword>
<evidence type="ECO:0000313" key="8">
    <source>
        <dbReference type="Proteomes" id="UP001152885"/>
    </source>
</evidence>
<gene>
    <name evidence="7" type="ORF">CANVERA_P0656</name>
</gene>
<dbReference type="AlphaFoldDB" id="A0A9W4XJM1"/>
<keyword evidence="3 6" id="KW-0812">Transmembrane</keyword>
<comment type="caution">
    <text evidence="7">The sequence shown here is derived from an EMBL/GenBank/DDBJ whole genome shotgun (WGS) entry which is preliminary data.</text>
</comment>
<dbReference type="InterPro" id="IPR051584">
    <property type="entry name" value="GPCR-associated_LMBR1"/>
</dbReference>